<dbReference type="OrthoDB" id="5168853at2"/>
<evidence type="ECO:0000256" key="3">
    <source>
        <dbReference type="ARBA" id="ARBA00022630"/>
    </source>
</evidence>
<evidence type="ECO:0000256" key="1">
    <source>
        <dbReference type="ARBA" id="ARBA00009183"/>
    </source>
</evidence>
<dbReference type="Pfam" id="PF00743">
    <property type="entry name" value="FMO-like"/>
    <property type="match status" value="1"/>
</dbReference>
<dbReference type="InterPro" id="IPR036188">
    <property type="entry name" value="FAD/NAD-bd_sf"/>
</dbReference>
<dbReference type="InterPro" id="IPR050346">
    <property type="entry name" value="FMO-like"/>
</dbReference>
<dbReference type="SUPFAM" id="SSF51905">
    <property type="entry name" value="FAD/NAD(P)-binding domain"/>
    <property type="match status" value="2"/>
</dbReference>
<keyword evidence="4" id="KW-0274">FAD</keyword>
<organism evidence="7 8">
    <name type="scientific">Mycobacterium colombiense</name>
    <dbReference type="NCBI Taxonomy" id="339268"/>
    <lineage>
        <taxon>Bacteria</taxon>
        <taxon>Bacillati</taxon>
        <taxon>Actinomycetota</taxon>
        <taxon>Actinomycetes</taxon>
        <taxon>Mycobacteriales</taxon>
        <taxon>Mycobacteriaceae</taxon>
        <taxon>Mycobacterium</taxon>
        <taxon>Mycobacterium avium complex (MAC)</taxon>
    </lineage>
</organism>
<evidence type="ECO:0000256" key="2">
    <source>
        <dbReference type="ARBA" id="ARBA00010139"/>
    </source>
</evidence>
<dbReference type="PANTHER" id="PTHR23023">
    <property type="entry name" value="DIMETHYLANILINE MONOOXYGENASE"/>
    <property type="match status" value="1"/>
</dbReference>
<name>A0A1A2Z0J1_9MYCO</name>
<keyword evidence="5" id="KW-0521">NADP</keyword>
<dbReference type="Proteomes" id="UP000091846">
    <property type="component" value="Unassembled WGS sequence"/>
</dbReference>
<dbReference type="EMBL" id="LZKI01000064">
    <property type="protein sequence ID" value="OBI43022.1"/>
    <property type="molecule type" value="Genomic_DNA"/>
</dbReference>
<proteinExistence type="inferred from homology"/>
<evidence type="ECO:0000313" key="8">
    <source>
        <dbReference type="Proteomes" id="UP000091846"/>
    </source>
</evidence>
<dbReference type="PIRSF" id="PIRSF000332">
    <property type="entry name" value="FMO"/>
    <property type="match status" value="1"/>
</dbReference>
<accession>A0A1A2Z0J1</accession>
<evidence type="ECO:0000256" key="5">
    <source>
        <dbReference type="ARBA" id="ARBA00022857"/>
    </source>
</evidence>
<keyword evidence="7" id="KW-0503">Monooxygenase</keyword>
<comment type="similarity">
    <text evidence="2">Belongs to the FAD-binding monooxygenase family.</text>
</comment>
<evidence type="ECO:0000256" key="6">
    <source>
        <dbReference type="ARBA" id="ARBA00023002"/>
    </source>
</evidence>
<dbReference type="InterPro" id="IPR000960">
    <property type="entry name" value="Flavin_mOase"/>
</dbReference>
<keyword evidence="3" id="KW-0285">Flavoprotein</keyword>
<sequence>MKKVAIELQACDGSAATRSVAVIGAGPGGLIAARWLLSQGFEPTIFEQGPMLGGQWTGLTDQSGVWPTMHTNTSRTMTAFSDLEHESDVVYPSSQEILDYLHRYAEKFGITSRIRFGTRVELLRRDGDGWRVGHAGRHEAFERAVVAAGRFHAPAIPSVPGLDTFVGSAGAISTYHYRGPSPYRGKRVLVAGCAISALEIAAELAQLGAARVVVTQRRQRYVLPKFACGVPSDHRIFTRYGTLASETLPAAEVDRQLREIVVEAGGSPEQYGAPAPDPSLFAAGITLSQHYLPLVAEGRITVRPWMTSIADATVTFADGHAEEFDGIVLGTGFDLCLPFLSNDIRAILNIDAVHMDADRYTFHPDLPGLAFMGMWDQSGGYFVPLELQARWIAYTWGGIIPPPCETDQRLSISAYRSKRGMSQKTRMNLVALTFARAAGVEPHLDNWPLLRRALLFGPLAPSCFRLEGPDALPDAPVRFGRDAATFGAVTSNELTERERRYWSLVETAAASVATRTSWH</sequence>
<dbReference type="InterPro" id="IPR020946">
    <property type="entry name" value="Flavin_mOase-like"/>
</dbReference>
<comment type="caution">
    <text evidence="7">The sequence shown here is derived from an EMBL/GenBank/DDBJ whole genome shotgun (WGS) entry which is preliminary data.</text>
</comment>
<dbReference type="AlphaFoldDB" id="A0A1A2Z0J1"/>
<reference evidence="7 8" key="1">
    <citation type="submission" date="2016-06" db="EMBL/GenBank/DDBJ databases">
        <authorList>
            <person name="Kjaerup R.B."/>
            <person name="Dalgaard T.S."/>
            <person name="Juul-Madsen H.R."/>
        </authorList>
    </citation>
    <scope>NUCLEOTIDE SEQUENCE [LARGE SCALE GENOMIC DNA]</scope>
    <source>
        <strain evidence="7 8">E1334</strain>
    </source>
</reference>
<protein>
    <submittedName>
        <fullName evidence="7">Dimethylaniline monooxygenase</fullName>
    </submittedName>
</protein>
<evidence type="ECO:0000256" key="4">
    <source>
        <dbReference type="ARBA" id="ARBA00022827"/>
    </source>
</evidence>
<dbReference type="GO" id="GO:0050660">
    <property type="term" value="F:flavin adenine dinucleotide binding"/>
    <property type="evidence" value="ECO:0007669"/>
    <property type="project" value="InterPro"/>
</dbReference>
<dbReference type="GO" id="GO:0004499">
    <property type="term" value="F:N,N-dimethylaniline monooxygenase activity"/>
    <property type="evidence" value="ECO:0007669"/>
    <property type="project" value="InterPro"/>
</dbReference>
<keyword evidence="6" id="KW-0560">Oxidoreductase</keyword>
<dbReference type="Gene3D" id="3.50.50.60">
    <property type="entry name" value="FAD/NAD(P)-binding domain"/>
    <property type="match status" value="1"/>
</dbReference>
<comment type="similarity">
    <text evidence="1">Belongs to the FMO family.</text>
</comment>
<dbReference type="PRINTS" id="PR00370">
    <property type="entry name" value="FMOXYGENASE"/>
</dbReference>
<evidence type="ECO:0000313" key="7">
    <source>
        <dbReference type="EMBL" id="OBI43022.1"/>
    </source>
</evidence>
<dbReference type="GO" id="GO:0050661">
    <property type="term" value="F:NADP binding"/>
    <property type="evidence" value="ECO:0007669"/>
    <property type="project" value="InterPro"/>
</dbReference>
<gene>
    <name evidence="7" type="ORF">A5708_19510</name>
</gene>